<gene>
    <name evidence="1" type="ORF">MARPO_0083s0071</name>
</gene>
<accession>A0A2R6WJW0</accession>
<proteinExistence type="predicted"/>
<protein>
    <submittedName>
        <fullName evidence="1">Uncharacterized protein</fullName>
    </submittedName>
</protein>
<name>A0A2R6WJW0_MARPO</name>
<dbReference type="AlphaFoldDB" id="A0A2R6WJW0"/>
<keyword evidence="2" id="KW-1185">Reference proteome</keyword>
<dbReference type="OrthoDB" id="10423125at2759"/>
<evidence type="ECO:0000313" key="1">
    <source>
        <dbReference type="EMBL" id="PTQ34111.1"/>
    </source>
</evidence>
<evidence type="ECO:0000313" key="2">
    <source>
        <dbReference type="Proteomes" id="UP000244005"/>
    </source>
</evidence>
<sequence>MSHANSSRTTGFAAKGCEVHGELNVCYEVGHGCRSSWLQVHCLWIVKFALANAYPIHKAFRPYS</sequence>
<reference evidence="2" key="1">
    <citation type="journal article" date="2017" name="Cell">
        <title>Insights into land plant evolution garnered from the Marchantia polymorpha genome.</title>
        <authorList>
            <person name="Bowman J.L."/>
            <person name="Kohchi T."/>
            <person name="Yamato K.T."/>
            <person name="Jenkins J."/>
            <person name="Shu S."/>
            <person name="Ishizaki K."/>
            <person name="Yamaoka S."/>
            <person name="Nishihama R."/>
            <person name="Nakamura Y."/>
            <person name="Berger F."/>
            <person name="Adam C."/>
            <person name="Aki S.S."/>
            <person name="Althoff F."/>
            <person name="Araki T."/>
            <person name="Arteaga-Vazquez M.A."/>
            <person name="Balasubrmanian S."/>
            <person name="Barry K."/>
            <person name="Bauer D."/>
            <person name="Boehm C.R."/>
            <person name="Briginshaw L."/>
            <person name="Caballero-Perez J."/>
            <person name="Catarino B."/>
            <person name="Chen F."/>
            <person name="Chiyoda S."/>
            <person name="Chovatia M."/>
            <person name="Davies K.M."/>
            <person name="Delmans M."/>
            <person name="Demura T."/>
            <person name="Dierschke T."/>
            <person name="Dolan L."/>
            <person name="Dorantes-Acosta A.E."/>
            <person name="Eklund D.M."/>
            <person name="Florent S.N."/>
            <person name="Flores-Sandoval E."/>
            <person name="Fujiyama A."/>
            <person name="Fukuzawa H."/>
            <person name="Galik B."/>
            <person name="Grimanelli D."/>
            <person name="Grimwood J."/>
            <person name="Grossniklaus U."/>
            <person name="Hamada T."/>
            <person name="Haseloff J."/>
            <person name="Hetherington A.J."/>
            <person name="Higo A."/>
            <person name="Hirakawa Y."/>
            <person name="Hundley H.N."/>
            <person name="Ikeda Y."/>
            <person name="Inoue K."/>
            <person name="Inoue S.I."/>
            <person name="Ishida S."/>
            <person name="Jia Q."/>
            <person name="Kakita M."/>
            <person name="Kanazawa T."/>
            <person name="Kawai Y."/>
            <person name="Kawashima T."/>
            <person name="Kennedy M."/>
            <person name="Kinose K."/>
            <person name="Kinoshita T."/>
            <person name="Kohara Y."/>
            <person name="Koide E."/>
            <person name="Komatsu K."/>
            <person name="Kopischke S."/>
            <person name="Kubo M."/>
            <person name="Kyozuka J."/>
            <person name="Lagercrantz U."/>
            <person name="Lin S.S."/>
            <person name="Lindquist E."/>
            <person name="Lipzen A.M."/>
            <person name="Lu C.W."/>
            <person name="De Luna E."/>
            <person name="Martienssen R.A."/>
            <person name="Minamino N."/>
            <person name="Mizutani M."/>
            <person name="Mizutani M."/>
            <person name="Mochizuki N."/>
            <person name="Monte I."/>
            <person name="Mosher R."/>
            <person name="Nagasaki H."/>
            <person name="Nakagami H."/>
            <person name="Naramoto S."/>
            <person name="Nishitani K."/>
            <person name="Ohtani M."/>
            <person name="Okamoto T."/>
            <person name="Okumura M."/>
            <person name="Phillips J."/>
            <person name="Pollak B."/>
            <person name="Reinders A."/>
            <person name="Rovekamp M."/>
            <person name="Sano R."/>
            <person name="Sawa S."/>
            <person name="Schmid M.W."/>
            <person name="Shirakawa M."/>
            <person name="Solano R."/>
            <person name="Spunde A."/>
            <person name="Suetsugu N."/>
            <person name="Sugano S."/>
            <person name="Sugiyama A."/>
            <person name="Sun R."/>
            <person name="Suzuki Y."/>
            <person name="Takenaka M."/>
            <person name="Takezawa D."/>
            <person name="Tomogane H."/>
            <person name="Tsuzuki M."/>
            <person name="Ueda T."/>
            <person name="Umeda M."/>
            <person name="Ward J.M."/>
            <person name="Watanabe Y."/>
            <person name="Yazaki K."/>
            <person name="Yokoyama R."/>
            <person name="Yoshitake Y."/>
            <person name="Yotsui I."/>
            <person name="Zachgo S."/>
            <person name="Schmutz J."/>
        </authorList>
    </citation>
    <scope>NUCLEOTIDE SEQUENCE [LARGE SCALE GENOMIC DNA]</scope>
    <source>
        <strain evidence="2">Tak-1</strain>
    </source>
</reference>
<dbReference type="Gramene" id="Mp8g12490.1">
    <property type="protein sequence ID" value="Mp8g12490.1.cds"/>
    <property type="gene ID" value="Mp8g12490"/>
</dbReference>
<organism evidence="1 2">
    <name type="scientific">Marchantia polymorpha</name>
    <name type="common">Common liverwort</name>
    <name type="synonym">Marchantia aquatica</name>
    <dbReference type="NCBI Taxonomy" id="3197"/>
    <lineage>
        <taxon>Eukaryota</taxon>
        <taxon>Viridiplantae</taxon>
        <taxon>Streptophyta</taxon>
        <taxon>Embryophyta</taxon>
        <taxon>Marchantiophyta</taxon>
        <taxon>Marchantiopsida</taxon>
        <taxon>Marchantiidae</taxon>
        <taxon>Marchantiales</taxon>
        <taxon>Marchantiaceae</taxon>
        <taxon>Marchantia</taxon>
    </lineage>
</organism>
<dbReference type="Proteomes" id="UP000244005">
    <property type="component" value="Unassembled WGS sequence"/>
</dbReference>
<dbReference type="EMBL" id="KZ772755">
    <property type="protein sequence ID" value="PTQ34111.1"/>
    <property type="molecule type" value="Genomic_DNA"/>
</dbReference>